<proteinExistence type="predicted"/>
<dbReference type="Gene3D" id="2.60.120.10">
    <property type="entry name" value="Jelly Rolls"/>
    <property type="match status" value="1"/>
</dbReference>
<dbReference type="SUPFAM" id="SSF51182">
    <property type="entry name" value="RmlC-like cupins"/>
    <property type="match status" value="1"/>
</dbReference>
<dbReference type="CDD" id="cd02226">
    <property type="entry name" value="cupin_YdbB-like"/>
    <property type="match status" value="1"/>
</dbReference>
<evidence type="ECO:0000259" key="1">
    <source>
        <dbReference type="PROSITE" id="PS50042"/>
    </source>
</evidence>
<dbReference type="InterPro" id="IPR013096">
    <property type="entry name" value="Cupin_2"/>
</dbReference>
<reference evidence="2 3" key="1">
    <citation type="submission" date="2018-10" db="EMBL/GenBank/DDBJ databases">
        <title>Draft genome of Mycobacterium hodleri strain B.</title>
        <authorList>
            <person name="Amande T.J."/>
            <person name="Mcgenity T.J."/>
        </authorList>
    </citation>
    <scope>NUCLEOTIDE SEQUENCE [LARGE SCALE GENOMIC DNA]</scope>
    <source>
        <strain evidence="2 3">B</strain>
    </source>
</reference>
<organism evidence="2 3">
    <name type="scientific">Mycolicibacterium hodleri</name>
    <dbReference type="NCBI Taxonomy" id="49897"/>
    <lineage>
        <taxon>Bacteria</taxon>
        <taxon>Bacillati</taxon>
        <taxon>Actinomycetota</taxon>
        <taxon>Actinomycetes</taxon>
        <taxon>Mycobacteriales</taxon>
        <taxon>Mycobacteriaceae</taxon>
        <taxon>Mycolicibacterium</taxon>
    </lineage>
</organism>
<protein>
    <submittedName>
        <fullName evidence="2">Cupin domain-containing protein</fullName>
    </submittedName>
</protein>
<evidence type="ECO:0000313" key="3">
    <source>
        <dbReference type="Proteomes" id="UP000315759"/>
    </source>
</evidence>
<evidence type="ECO:0000313" key="2">
    <source>
        <dbReference type="EMBL" id="TQR85397.1"/>
    </source>
</evidence>
<dbReference type="Proteomes" id="UP000315759">
    <property type="component" value="Unassembled WGS sequence"/>
</dbReference>
<dbReference type="PANTHER" id="PTHR36114">
    <property type="entry name" value="16.7 KDA PROTEIN IN WHIE LOCUS"/>
    <property type="match status" value="1"/>
</dbReference>
<comment type="caution">
    <text evidence="2">The sequence shown here is derived from an EMBL/GenBank/DDBJ whole genome shotgun (WGS) entry which is preliminary data.</text>
</comment>
<dbReference type="EMBL" id="VIFX01000021">
    <property type="protein sequence ID" value="TQR85397.1"/>
    <property type="molecule type" value="Genomic_DNA"/>
</dbReference>
<dbReference type="InterPro" id="IPR000595">
    <property type="entry name" value="cNMP-bd_dom"/>
</dbReference>
<dbReference type="PANTHER" id="PTHR36114:SF1">
    <property type="entry name" value="16.7 KDA PROTEIN IN WHIE LOCUS"/>
    <property type="match status" value="1"/>
</dbReference>
<dbReference type="Pfam" id="PF07883">
    <property type="entry name" value="Cupin_2"/>
    <property type="match status" value="1"/>
</dbReference>
<keyword evidence="3" id="KW-1185">Reference proteome</keyword>
<sequence length="134" mass="15069">MTASAISLEHALNSFDDEWSPRIVTRVNDYDVRVVKIRGEFVWHRHLDTDEFFHVLDGEVDIAMRDADGREHVVHLRQGSVFTVPRGVEHKPQSPHGASMLLFEPSGTVNTGDQEFQLPAHIRSTTGQPLADGE</sequence>
<dbReference type="InterPro" id="IPR052044">
    <property type="entry name" value="PKS_Associated_Protein"/>
</dbReference>
<dbReference type="RefSeq" id="WP_142553268.1">
    <property type="nucleotide sequence ID" value="NZ_VIFX01000021.1"/>
</dbReference>
<dbReference type="PROSITE" id="PS50042">
    <property type="entry name" value="CNMP_BINDING_3"/>
    <property type="match status" value="1"/>
</dbReference>
<feature type="domain" description="Cyclic nucleotide-binding" evidence="1">
    <location>
        <begin position="11"/>
        <end position="82"/>
    </location>
</feature>
<accession>A0A544VZI8</accession>
<dbReference type="InterPro" id="IPR011051">
    <property type="entry name" value="RmlC_Cupin_sf"/>
</dbReference>
<name>A0A544VZI8_9MYCO</name>
<dbReference type="AlphaFoldDB" id="A0A544VZI8"/>
<gene>
    <name evidence="2" type="ORF">D8S82_17365</name>
</gene>
<dbReference type="InterPro" id="IPR014710">
    <property type="entry name" value="RmlC-like_jellyroll"/>
</dbReference>